<keyword evidence="3" id="KW-1185">Reference proteome</keyword>
<comment type="caution">
    <text evidence="2">The sequence shown here is derived from an EMBL/GenBank/DDBJ whole genome shotgun (WGS) entry which is preliminary data.</text>
</comment>
<dbReference type="EMBL" id="JACHHP010000007">
    <property type="protein sequence ID" value="MBB5209647.1"/>
    <property type="molecule type" value="Genomic_DNA"/>
</dbReference>
<keyword evidence="1" id="KW-0732">Signal</keyword>
<gene>
    <name evidence="2" type="ORF">HNQ52_003219</name>
</gene>
<evidence type="ECO:0000313" key="3">
    <source>
        <dbReference type="Proteomes" id="UP000521199"/>
    </source>
</evidence>
<evidence type="ECO:0000313" key="2">
    <source>
        <dbReference type="EMBL" id="MBB5209647.1"/>
    </source>
</evidence>
<feature type="chain" id="PRO_5030607559" evidence="1">
    <location>
        <begin position="24"/>
        <end position="207"/>
    </location>
</feature>
<sequence length="207" mass="22251">MQTRRASWIVVAMAWACAGEAGADAIRCDSCRQATMRAVAREAGVGTHHVYSLAERKVRSYEVVSFGDITEARAVPTPREISRSVDGLWEILVVSDGTMRMTINVPYETLGLLPPGARDLGSCRNVANACEALLLARLAAGNIPTASMGVNALLDQAQSLVGLREGVRLVWHVSIGEQSLGSYLQELGAEGSDVMQTGNSYLRTEMQ</sequence>
<evidence type="ECO:0000256" key="1">
    <source>
        <dbReference type="SAM" id="SignalP"/>
    </source>
</evidence>
<accession>A0A7W8G0M7</accession>
<feature type="signal peptide" evidence="1">
    <location>
        <begin position="1"/>
        <end position="23"/>
    </location>
</feature>
<protein>
    <submittedName>
        <fullName evidence="2">Uncharacterized protein</fullName>
    </submittedName>
</protein>
<reference evidence="2 3" key="1">
    <citation type="submission" date="2020-08" db="EMBL/GenBank/DDBJ databases">
        <title>Genomic Encyclopedia of Type Strains, Phase IV (KMG-IV): sequencing the most valuable type-strain genomes for metagenomic binning, comparative biology and taxonomic classification.</title>
        <authorList>
            <person name="Goeker M."/>
        </authorList>
    </citation>
    <scope>NUCLEOTIDE SEQUENCE [LARGE SCALE GENOMIC DNA]</scope>
    <source>
        <strain evidence="2 3">DSM 24163</strain>
    </source>
</reference>
<name>A0A7W8G0M7_9GAMM</name>
<dbReference type="Proteomes" id="UP000521199">
    <property type="component" value="Unassembled WGS sequence"/>
</dbReference>
<dbReference type="RefSeq" id="WP_183962180.1">
    <property type="nucleotide sequence ID" value="NZ_JACHHP010000007.1"/>
</dbReference>
<dbReference type="AlphaFoldDB" id="A0A7W8G0M7"/>
<organism evidence="2 3">
    <name type="scientific">Chiayiivirga flava</name>
    <dbReference type="NCBI Taxonomy" id="659595"/>
    <lineage>
        <taxon>Bacteria</taxon>
        <taxon>Pseudomonadati</taxon>
        <taxon>Pseudomonadota</taxon>
        <taxon>Gammaproteobacteria</taxon>
        <taxon>Lysobacterales</taxon>
        <taxon>Lysobacteraceae</taxon>
        <taxon>Chiayiivirga</taxon>
    </lineage>
</organism>
<proteinExistence type="predicted"/>